<organism evidence="1 2">
    <name type="scientific">Pseudomonas kribbensis</name>
    <dbReference type="NCBI Taxonomy" id="1628086"/>
    <lineage>
        <taxon>Bacteria</taxon>
        <taxon>Pseudomonadati</taxon>
        <taxon>Pseudomonadota</taxon>
        <taxon>Gammaproteobacteria</taxon>
        <taxon>Pseudomonadales</taxon>
        <taxon>Pseudomonadaceae</taxon>
        <taxon>Pseudomonas</taxon>
    </lineage>
</organism>
<proteinExistence type="predicted"/>
<reference evidence="1 2" key="1">
    <citation type="submission" date="2019-03" db="EMBL/GenBank/DDBJ databases">
        <title>Draft genome sequence of humic substances-degrading Pseudomonas kribbensis CHA-19 from forest soil.</title>
        <authorList>
            <person name="Kim D."/>
        </authorList>
    </citation>
    <scope>NUCLEOTIDE SEQUENCE [LARGE SCALE GENOMIC DNA]</scope>
    <source>
        <strain evidence="1 2">CHA-19</strain>
    </source>
</reference>
<name>A0A4Y8VH92_9PSED</name>
<dbReference type="OrthoDB" id="6713493at2"/>
<evidence type="ECO:0000313" key="1">
    <source>
        <dbReference type="EMBL" id="TFH79003.1"/>
    </source>
</evidence>
<dbReference type="RefSeq" id="WP_134827512.1">
    <property type="nucleotide sequence ID" value="NZ_SPDQ01000019.1"/>
</dbReference>
<gene>
    <name evidence="1" type="ORF">E4J90_18640</name>
</gene>
<protein>
    <submittedName>
        <fullName evidence="1">Uncharacterized protein</fullName>
    </submittedName>
</protein>
<evidence type="ECO:0000313" key="2">
    <source>
        <dbReference type="Proteomes" id="UP000297555"/>
    </source>
</evidence>
<dbReference type="Proteomes" id="UP000297555">
    <property type="component" value="Unassembled WGS sequence"/>
</dbReference>
<sequence length="260" mass="27846">MTEPYLVTGSYIVKSEHTLSQSPLEMAIAGMEGAATRFSIDAIKDERVRASYQRNIKRMSQQVLADVRAGNITVEDGTKFSNEMRNKIMFEHRKFTSAQGVAVAEKKKKGGKTHADILDEKSRTGFNKNYNQLSKTQQKEILYKALEGSGRDNAKFTAGTKIMTVMGKVGIIMTAALATYEILNADNKVKETARQATILGAGAAGGFLAGLGVSAICGPAAPACAVAVVLIGSMAGGIAGSVVADTFDEELEELSHWEVF</sequence>
<dbReference type="AlphaFoldDB" id="A0A4Y8VH92"/>
<dbReference type="EMBL" id="SPDQ01000019">
    <property type="protein sequence ID" value="TFH79003.1"/>
    <property type="molecule type" value="Genomic_DNA"/>
</dbReference>
<accession>A0A4Y8VH92</accession>
<comment type="caution">
    <text evidence="1">The sequence shown here is derived from an EMBL/GenBank/DDBJ whole genome shotgun (WGS) entry which is preliminary data.</text>
</comment>